<dbReference type="Pfam" id="PF03466">
    <property type="entry name" value="LysR_substrate"/>
    <property type="match status" value="1"/>
</dbReference>
<dbReference type="InterPro" id="IPR036390">
    <property type="entry name" value="WH_DNA-bd_sf"/>
</dbReference>
<comment type="similarity">
    <text evidence="1">Belongs to the LysR transcriptional regulatory family.</text>
</comment>
<dbReference type="Gene3D" id="1.10.10.10">
    <property type="entry name" value="Winged helix-like DNA-binding domain superfamily/Winged helix DNA-binding domain"/>
    <property type="match status" value="1"/>
</dbReference>
<sequence>MNQLLAMRAFVRVVESGSFRGAANQLLVPRSTVSKLVTDLEKHLGTRLMHRTTRSIVVTPEGEEYYRYAARLVAEVDEADSAVRGKKLAPRGHLRIESHPTFAQNVLIPDLPDFHRRYPHVSIALGIGNRPANIMGEGVDCAIRAGEIGDVSLVARHLFDAEFVTCASPAYLARMGTPMTPEDLDSKHAKVGFFSHADGRMKPLVFMKPDRRHVVSDLQFSTNEDNGQIAMMLAGLGVGQNLKSFLLPYLQSGQLVEILSEWSHPPLPFHVVYPPGRHQSARLKAFIQWLVERFGKTSRPLAASAAGEG</sequence>
<dbReference type="Gene3D" id="3.40.190.10">
    <property type="entry name" value="Periplasmic binding protein-like II"/>
    <property type="match status" value="2"/>
</dbReference>
<keyword evidence="2" id="KW-0805">Transcription regulation</keyword>
<dbReference type="SUPFAM" id="SSF46785">
    <property type="entry name" value="Winged helix' DNA-binding domain"/>
    <property type="match status" value="1"/>
</dbReference>
<gene>
    <name evidence="6" type="ORF">O3W52_21485</name>
</gene>
<dbReference type="EMBL" id="JAPVOI010000004">
    <property type="protein sequence ID" value="MCZ4092542.1"/>
    <property type="molecule type" value="Genomic_DNA"/>
</dbReference>
<accession>A0ABT4KKP6</accession>
<dbReference type="Proteomes" id="UP001079430">
    <property type="component" value="Unassembled WGS sequence"/>
</dbReference>
<dbReference type="CDD" id="cd08472">
    <property type="entry name" value="PBP2_CrgA_like_3"/>
    <property type="match status" value="1"/>
</dbReference>
<dbReference type="InterPro" id="IPR058163">
    <property type="entry name" value="LysR-type_TF_proteobact-type"/>
</dbReference>
<evidence type="ECO:0000256" key="1">
    <source>
        <dbReference type="ARBA" id="ARBA00009437"/>
    </source>
</evidence>
<dbReference type="InterPro" id="IPR036388">
    <property type="entry name" value="WH-like_DNA-bd_sf"/>
</dbReference>
<proteinExistence type="inferred from homology"/>
<dbReference type="Pfam" id="PF00126">
    <property type="entry name" value="HTH_1"/>
    <property type="match status" value="1"/>
</dbReference>
<dbReference type="InterPro" id="IPR000847">
    <property type="entry name" value="LysR_HTH_N"/>
</dbReference>
<keyword evidence="7" id="KW-1185">Reference proteome</keyword>
<dbReference type="PANTHER" id="PTHR30537">
    <property type="entry name" value="HTH-TYPE TRANSCRIPTIONAL REGULATOR"/>
    <property type="match status" value="1"/>
</dbReference>
<feature type="domain" description="HTH lysR-type" evidence="5">
    <location>
        <begin position="1"/>
        <end position="59"/>
    </location>
</feature>
<dbReference type="InterPro" id="IPR005119">
    <property type="entry name" value="LysR_subst-bd"/>
</dbReference>
<evidence type="ECO:0000313" key="7">
    <source>
        <dbReference type="Proteomes" id="UP001079430"/>
    </source>
</evidence>
<organism evidence="6 7">
    <name type="scientific">Sinorhizobium psoraleae</name>
    <dbReference type="NCBI Taxonomy" id="520838"/>
    <lineage>
        <taxon>Bacteria</taxon>
        <taxon>Pseudomonadati</taxon>
        <taxon>Pseudomonadota</taxon>
        <taxon>Alphaproteobacteria</taxon>
        <taxon>Hyphomicrobiales</taxon>
        <taxon>Rhizobiaceae</taxon>
        <taxon>Sinorhizobium/Ensifer group</taxon>
        <taxon>Sinorhizobium</taxon>
    </lineage>
</organism>
<evidence type="ECO:0000256" key="4">
    <source>
        <dbReference type="ARBA" id="ARBA00023163"/>
    </source>
</evidence>
<dbReference type="RefSeq" id="WP_269283036.1">
    <property type="nucleotide sequence ID" value="NZ_JAPVOI010000004.1"/>
</dbReference>
<dbReference type="PANTHER" id="PTHR30537:SF72">
    <property type="entry name" value="LYSR FAMILY TRANSCRIPTIONAL REGULATOR"/>
    <property type="match status" value="1"/>
</dbReference>
<comment type="caution">
    <text evidence="6">The sequence shown here is derived from an EMBL/GenBank/DDBJ whole genome shotgun (WGS) entry which is preliminary data.</text>
</comment>
<evidence type="ECO:0000256" key="3">
    <source>
        <dbReference type="ARBA" id="ARBA00023125"/>
    </source>
</evidence>
<keyword evidence="4" id="KW-0804">Transcription</keyword>
<evidence type="ECO:0000259" key="5">
    <source>
        <dbReference type="PROSITE" id="PS50931"/>
    </source>
</evidence>
<reference evidence="6" key="1">
    <citation type="submission" date="2022-10" db="EMBL/GenBank/DDBJ databases">
        <title>Whole genome sequencing of three plant growth promoting bacteria isolated from Vachellia tortilis subsp. raddiana in Morocco.</title>
        <authorList>
            <person name="Hnini M."/>
            <person name="Zouagui R."/>
            <person name="Zouagui H."/>
            <person name="Chemao Elfihri M.-W."/>
            <person name="Ibrahimi A."/>
            <person name="Sbabou L."/>
            <person name="Aurag J."/>
        </authorList>
    </citation>
    <scope>NUCLEOTIDE SEQUENCE</scope>
    <source>
        <strain evidence="6">LMR678</strain>
    </source>
</reference>
<evidence type="ECO:0000313" key="6">
    <source>
        <dbReference type="EMBL" id="MCZ4092542.1"/>
    </source>
</evidence>
<name>A0ABT4KKP6_9HYPH</name>
<evidence type="ECO:0000256" key="2">
    <source>
        <dbReference type="ARBA" id="ARBA00023015"/>
    </source>
</evidence>
<protein>
    <submittedName>
        <fullName evidence="6">LysR family transcriptional regulator</fullName>
    </submittedName>
</protein>
<keyword evidence="3" id="KW-0238">DNA-binding</keyword>
<dbReference type="SUPFAM" id="SSF53850">
    <property type="entry name" value="Periplasmic binding protein-like II"/>
    <property type="match status" value="1"/>
</dbReference>
<dbReference type="PROSITE" id="PS50931">
    <property type="entry name" value="HTH_LYSR"/>
    <property type="match status" value="1"/>
</dbReference>